<sequence length="292" mass="32514">MKSRSDDLELFLTVIDCGGFSAAAKELDIPVAKISRAIQRLEERLQTTLLTRTTRKVNLTTEGETFAGHVRTGLNQLEQAEEFLRVSKETPVGRLRVDAASPFMQHQIIPHVQEFCEAYPQIQLELNTSEGIINLLEKQTDLAIRIGALEDSTLHAKLLGRSPLHLVATGKYLERYGLPKTPEELEKHRLLGFTSPTSLNNWPIEGGVYINPTLSTNSGTILRDLCLADSGIACLSNFMVSNDIKDGKLIPVLNGLITSTSRELVQAVYYRNTSLSSRIRVFLDFFAAKFNL</sequence>
<dbReference type="SUPFAM" id="SSF46785">
    <property type="entry name" value="Winged helix' DNA-binding domain"/>
    <property type="match status" value="1"/>
</dbReference>
<dbReference type="Proteomes" id="UP000034491">
    <property type="component" value="Unassembled WGS sequence"/>
</dbReference>
<evidence type="ECO:0000313" key="6">
    <source>
        <dbReference type="EMBL" id="KKJ77049.1"/>
    </source>
</evidence>
<dbReference type="PANTHER" id="PTHR30537:SF20">
    <property type="entry name" value="TRANSCRIPTIONAL REGULATORY PROTEIN"/>
    <property type="match status" value="1"/>
</dbReference>
<name>A0A0M2R9A8_9PROT</name>
<dbReference type="GO" id="GO:0006351">
    <property type="term" value="P:DNA-templated transcription"/>
    <property type="evidence" value="ECO:0007669"/>
    <property type="project" value="TreeGrafter"/>
</dbReference>
<evidence type="ECO:0000256" key="2">
    <source>
        <dbReference type="ARBA" id="ARBA00023015"/>
    </source>
</evidence>
<keyword evidence="4" id="KW-0804">Transcription</keyword>
<dbReference type="PROSITE" id="PS50931">
    <property type="entry name" value="HTH_LYSR"/>
    <property type="match status" value="1"/>
</dbReference>
<dbReference type="Pfam" id="PF00126">
    <property type="entry name" value="HTH_1"/>
    <property type="match status" value="1"/>
</dbReference>
<evidence type="ECO:0000256" key="1">
    <source>
        <dbReference type="ARBA" id="ARBA00009437"/>
    </source>
</evidence>
<evidence type="ECO:0000256" key="3">
    <source>
        <dbReference type="ARBA" id="ARBA00023125"/>
    </source>
</evidence>
<feature type="domain" description="HTH lysR-type" evidence="5">
    <location>
        <begin position="1"/>
        <end position="60"/>
    </location>
</feature>
<dbReference type="InterPro" id="IPR036388">
    <property type="entry name" value="WH-like_DNA-bd_sf"/>
</dbReference>
<dbReference type="InterPro" id="IPR058163">
    <property type="entry name" value="LysR-type_TF_proteobact-type"/>
</dbReference>
<proteinExistence type="inferred from homology"/>
<dbReference type="Gene3D" id="1.10.10.10">
    <property type="entry name" value="Winged helix-like DNA-binding domain superfamily/Winged helix DNA-binding domain"/>
    <property type="match status" value="1"/>
</dbReference>
<keyword evidence="3" id="KW-0238">DNA-binding</keyword>
<dbReference type="GO" id="GO:0043565">
    <property type="term" value="F:sequence-specific DNA binding"/>
    <property type="evidence" value="ECO:0007669"/>
    <property type="project" value="TreeGrafter"/>
</dbReference>
<dbReference type="OrthoDB" id="9786526at2"/>
<evidence type="ECO:0000313" key="7">
    <source>
        <dbReference type="Proteomes" id="UP000034491"/>
    </source>
</evidence>
<dbReference type="InterPro" id="IPR005119">
    <property type="entry name" value="LysR_subst-bd"/>
</dbReference>
<dbReference type="Gene3D" id="3.40.190.10">
    <property type="entry name" value="Periplasmic binding protein-like II"/>
    <property type="match status" value="2"/>
</dbReference>
<dbReference type="PATRIC" id="fig|1549748.8.peg.4099"/>
<reference evidence="6 7" key="1">
    <citation type="submission" date="2015-03" db="EMBL/GenBank/DDBJ databases">
        <title>Genome sequence of Kiloniella sp. P1-1, isolated from the gut microflora of Pacific white shrimp, Penaeus vannamei.</title>
        <authorList>
            <person name="Shao Z."/>
            <person name="Wang L."/>
            <person name="Li X."/>
        </authorList>
    </citation>
    <scope>NUCLEOTIDE SEQUENCE [LARGE SCALE GENOMIC DNA]</scope>
    <source>
        <strain evidence="6 7">P1-1</strain>
    </source>
</reference>
<dbReference type="EMBL" id="LANI01000006">
    <property type="protein sequence ID" value="KKJ77049.1"/>
    <property type="molecule type" value="Genomic_DNA"/>
</dbReference>
<evidence type="ECO:0000256" key="4">
    <source>
        <dbReference type="ARBA" id="ARBA00023163"/>
    </source>
</evidence>
<gene>
    <name evidence="6" type="ORF">WH95_10255</name>
</gene>
<dbReference type="AlphaFoldDB" id="A0A0M2R9A8"/>
<comment type="caution">
    <text evidence="6">The sequence shown here is derived from an EMBL/GenBank/DDBJ whole genome shotgun (WGS) entry which is preliminary data.</text>
</comment>
<dbReference type="STRING" id="1549748.WH95_10255"/>
<dbReference type="GO" id="GO:0003700">
    <property type="term" value="F:DNA-binding transcription factor activity"/>
    <property type="evidence" value="ECO:0007669"/>
    <property type="project" value="InterPro"/>
</dbReference>
<keyword evidence="2" id="KW-0805">Transcription regulation</keyword>
<protein>
    <submittedName>
        <fullName evidence="6">LysR family transcriptional regulator</fullName>
    </submittedName>
</protein>
<dbReference type="InterPro" id="IPR036390">
    <property type="entry name" value="WH_DNA-bd_sf"/>
</dbReference>
<keyword evidence="7" id="KW-1185">Reference proteome</keyword>
<comment type="similarity">
    <text evidence="1">Belongs to the LysR transcriptional regulatory family.</text>
</comment>
<dbReference type="Pfam" id="PF03466">
    <property type="entry name" value="LysR_substrate"/>
    <property type="match status" value="1"/>
</dbReference>
<organism evidence="6 7">
    <name type="scientific">Kiloniella litopenaei</name>
    <dbReference type="NCBI Taxonomy" id="1549748"/>
    <lineage>
        <taxon>Bacteria</taxon>
        <taxon>Pseudomonadati</taxon>
        <taxon>Pseudomonadota</taxon>
        <taxon>Alphaproteobacteria</taxon>
        <taxon>Rhodospirillales</taxon>
        <taxon>Kiloniellaceae</taxon>
        <taxon>Kiloniella</taxon>
    </lineage>
</organism>
<dbReference type="PANTHER" id="PTHR30537">
    <property type="entry name" value="HTH-TYPE TRANSCRIPTIONAL REGULATOR"/>
    <property type="match status" value="1"/>
</dbReference>
<dbReference type="FunFam" id="1.10.10.10:FF:000001">
    <property type="entry name" value="LysR family transcriptional regulator"/>
    <property type="match status" value="1"/>
</dbReference>
<dbReference type="InterPro" id="IPR000847">
    <property type="entry name" value="LysR_HTH_N"/>
</dbReference>
<accession>A0A0M2R9A8</accession>
<evidence type="ECO:0000259" key="5">
    <source>
        <dbReference type="PROSITE" id="PS50931"/>
    </source>
</evidence>
<dbReference type="SUPFAM" id="SSF53850">
    <property type="entry name" value="Periplasmic binding protein-like II"/>
    <property type="match status" value="1"/>
</dbReference>